<proteinExistence type="predicted"/>
<evidence type="ECO:0000313" key="2">
    <source>
        <dbReference type="Proteomes" id="UP001055093"/>
    </source>
</evidence>
<name>A0ABQ4US01_9HYPH</name>
<gene>
    <name evidence="1" type="ORF">BGCPKDLD_1529</name>
</gene>
<organism evidence="1 2">
    <name type="scientific">Methylorubrum suomiense</name>
    <dbReference type="NCBI Taxonomy" id="144191"/>
    <lineage>
        <taxon>Bacteria</taxon>
        <taxon>Pseudomonadati</taxon>
        <taxon>Pseudomonadota</taxon>
        <taxon>Alphaproteobacteria</taxon>
        <taxon>Hyphomicrobiales</taxon>
        <taxon>Methylobacteriaceae</taxon>
        <taxon>Methylorubrum</taxon>
    </lineage>
</organism>
<sequence>MREPGYVPAHAYLEAGPARAGRIRRQGAGRMATRRARLAVEGRPDAATLDKAIVDALREVIAATVRDGATEGGVYPKDILVGVAEKLRERTQRARKAGRKAVVYKAEAVGDAFYERVLAPKPAPAKS</sequence>
<reference evidence="1" key="2">
    <citation type="submission" date="2021-08" db="EMBL/GenBank/DDBJ databases">
        <authorList>
            <person name="Tani A."/>
            <person name="Ola A."/>
            <person name="Ogura Y."/>
            <person name="Katsura K."/>
            <person name="Hayashi T."/>
        </authorList>
    </citation>
    <scope>NUCLEOTIDE SEQUENCE</scope>
    <source>
        <strain evidence="1">DSM 14458</strain>
    </source>
</reference>
<dbReference type="Proteomes" id="UP001055093">
    <property type="component" value="Unassembled WGS sequence"/>
</dbReference>
<keyword evidence="2" id="KW-1185">Reference proteome</keyword>
<evidence type="ECO:0000313" key="1">
    <source>
        <dbReference type="EMBL" id="GJE74955.1"/>
    </source>
</evidence>
<dbReference type="EMBL" id="BPRE01000004">
    <property type="protein sequence ID" value="GJE74955.1"/>
    <property type="molecule type" value="Genomic_DNA"/>
</dbReference>
<protein>
    <submittedName>
        <fullName evidence="1">Uncharacterized protein</fullName>
    </submittedName>
</protein>
<accession>A0ABQ4US01</accession>
<reference evidence="1" key="1">
    <citation type="journal article" date="2021" name="Front. Microbiol.">
        <title>Comprehensive Comparative Genomics and Phenotyping of Methylobacterium Species.</title>
        <authorList>
            <person name="Alessa O."/>
            <person name="Ogura Y."/>
            <person name="Fujitani Y."/>
            <person name="Takami H."/>
            <person name="Hayashi T."/>
            <person name="Sahin N."/>
            <person name="Tani A."/>
        </authorList>
    </citation>
    <scope>NUCLEOTIDE SEQUENCE</scope>
    <source>
        <strain evidence="1">DSM 14458</strain>
    </source>
</reference>
<comment type="caution">
    <text evidence="1">The sequence shown here is derived from an EMBL/GenBank/DDBJ whole genome shotgun (WGS) entry which is preliminary data.</text>
</comment>